<comment type="caution">
    <text evidence="1">The sequence shown here is derived from an EMBL/GenBank/DDBJ whole genome shotgun (WGS) entry which is preliminary data.</text>
</comment>
<organism evidence="1 2">
    <name type="scientific">Purpureocillium lilacinum</name>
    <name type="common">Paecilomyces lilacinus</name>
    <dbReference type="NCBI Taxonomy" id="33203"/>
    <lineage>
        <taxon>Eukaryota</taxon>
        <taxon>Fungi</taxon>
        <taxon>Dikarya</taxon>
        <taxon>Ascomycota</taxon>
        <taxon>Pezizomycotina</taxon>
        <taxon>Sordariomycetes</taxon>
        <taxon>Hypocreomycetidae</taxon>
        <taxon>Hypocreales</taxon>
        <taxon>Ophiocordycipitaceae</taxon>
        <taxon>Purpureocillium</taxon>
    </lineage>
</organism>
<dbReference type="AlphaFoldDB" id="A0A179HRG9"/>
<dbReference type="Proteomes" id="UP000078340">
    <property type="component" value="Unassembled WGS sequence"/>
</dbReference>
<evidence type="ECO:0000313" key="2">
    <source>
        <dbReference type="Proteomes" id="UP000078340"/>
    </source>
</evidence>
<accession>A0A179HRG9</accession>
<reference evidence="1 2" key="1">
    <citation type="submission" date="2016-02" db="EMBL/GenBank/DDBJ databases">
        <title>Biosynthesis of antibiotic leucinostatins and their inhibition on Phytophthora in bio-control Purpureocillium lilacinum.</title>
        <authorList>
            <person name="Wang G."/>
            <person name="Liu Z."/>
            <person name="Lin R."/>
            <person name="Li E."/>
            <person name="Mao Z."/>
            <person name="Ling J."/>
            <person name="Yin W."/>
            <person name="Xie B."/>
        </authorList>
    </citation>
    <scope>NUCLEOTIDE SEQUENCE [LARGE SCALE GENOMIC DNA]</scope>
    <source>
        <strain evidence="1">PLFJ-1</strain>
    </source>
</reference>
<gene>
    <name evidence="1" type="ORF">VFPFJ_02216</name>
</gene>
<dbReference type="EMBL" id="LSBI01000002">
    <property type="protein sequence ID" value="OAQ93055.1"/>
    <property type="molecule type" value="Genomic_DNA"/>
</dbReference>
<sequence>MVVVRASGVVDMGSGREFFWVGFSGTLTEGGTNANVTTAMLMDVGRLHATWCVDRGWGPEDAGRPPGQALTKCPECRPGVRLPVRAAVECLRRSLYFAVAMQMDVSLGSTLERIKLDP</sequence>
<proteinExistence type="predicted"/>
<protein>
    <submittedName>
        <fullName evidence="1">Uncharacterized protein</fullName>
    </submittedName>
</protein>
<evidence type="ECO:0000313" key="1">
    <source>
        <dbReference type="EMBL" id="OAQ93055.1"/>
    </source>
</evidence>
<name>A0A179HRG9_PURLI</name>